<name>A0ABV7HB13_9GAMM</name>
<dbReference type="InterPro" id="IPR019734">
    <property type="entry name" value="TPR_rpt"/>
</dbReference>
<comment type="caution">
    <text evidence="3">The sequence shown here is derived from an EMBL/GenBank/DDBJ whole genome shotgun (WGS) entry which is preliminary data.</text>
</comment>
<dbReference type="RefSeq" id="WP_386719273.1">
    <property type="nucleotide sequence ID" value="NZ_JBHRSZ010000004.1"/>
</dbReference>
<keyword evidence="4" id="KW-1185">Reference proteome</keyword>
<feature type="chain" id="PRO_5045809170" evidence="2">
    <location>
        <begin position="20"/>
        <end position="971"/>
    </location>
</feature>
<organism evidence="3 4">
    <name type="scientific">Litoribrevibacter euphylliae</name>
    <dbReference type="NCBI Taxonomy" id="1834034"/>
    <lineage>
        <taxon>Bacteria</taxon>
        <taxon>Pseudomonadati</taxon>
        <taxon>Pseudomonadota</taxon>
        <taxon>Gammaproteobacteria</taxon>
        <taxon>Oceanospirillales</taxon>
        <taxon>Oceanospirillaceae</taxon>
        <taxon>Litoribrevibacter</taxon>
    </lineage>
</organism>
<dbReference type="Pfam" id="PF13432">
    <property type="entry name" value="TPR_16"/>
    <property type="match status" value="1"/>
</dbReference>
<dbReference type="PROSITE" id="PS51257">
    <property type="entry name" value="PROKAR_LIPOPROTEIN"/>
    <property type="match status" value="1"/>
</dbReference>
<dbReference type="InterPro" id="IPR011990">
    <property type="entry name" value="TPR-like_helical_dom_sf"/>
</dbReference>
<keyword evidence="1" id="KW-0802">TPR repeat</keyword>
<evidence type="ECO:0000313" key="3">
    <source>
        <dbReference type="EMBL" id="MFC3151113.1"/>
    </source>
</evidence>
<feature type="repeat" description="TPR" evidence="1">
    <location>
        <begin position="623"/>
        <end position="656"/>
    </location>
</feature>
<dbReference type="SUPFAM" id="SSF48452">
    <property type="entry name" value="TPR-like"/>
    <property type="match status" value="3"/>
</dbReference>
<sequence length="971" mass="111390">MNLRIIAFFSCLLWLSGCASTPESAESDAQFNEVESLKPKLESVDQIDPANIPDVEPVQVQSVSHSSVVKSYQRALKLISDPAVKARIERRLAGLAMVESEELQVQGETFEEQKLAMSKFDSTIKAYKKLLQDYPNHPDNDKVYYQLAKAYGLKGHLEASDKLLGKLLERYPNSSLASEAYYRRAEFLYSNKKYPQAGVAYERVIKRNDNPKTVTNARYMLAWSLFKQSDYEASLDEFTQLLDQLAPTKEVYQSLTRNQKALIEDAFRAMSYAFGYQEGGKSVVQYFEKIGNRHYESLVFSSLGLLYQSKERYQDAADVYLAYVKRHPLAADSPEVFARVIKVYELGRFPSVIIPAKAQYATDYGLSSRWYAAQAEAISTKHTQRLKDYISQLASYFHTRGQKAKKESKEQKDYFNQAIAWYTVYITDFPNENDVAEKHHRSGDVHTLLGNSKAASSSYLKAAYDYPDYDIEKRSAAGYAAVVAFQKIAEASKAEQNIRQKIDQSLKYADVFGNDSRSIGVLVDASESLLNLNEYEPAREIARKVIVKLIESGKSEYVVDQSWNTLKWQPYSSRKHRRASWVVVGHASFELADYPQAENGYFQALRLMKKNNELYSSLRQRLAISIYRQGEGLAKEGKNQEALNNFERVLVVVPEADIKVQTQYDITAQHLILKQWSPAITKLKAFRASYPKHELTKGIREKLIFAYEQSERWPDAANELTQMANDERLDDEQRRKALFQAATYYEKGGKTPQAIDRYRSYAHGYPKPFIVNLETQHKLAELYKARNETNKRKYWLKKIIANDKNAGSERTDRSKYLAAAASFELADDHWRSFTRAKLTLPLGKSIQRKQAAMQKVIKEYTKVADYGVSEFSTASTHRIADAYYRMSKDLMGSERPKGLDELELEQYDILLEEQAYPFEETSIEVYETNIARTVDGVYDDWVKESYKKLAKIMPARYAKEEQVEGYVDVIQ</sequence>
<evidence type="ECO:0000313" key="4">
    <source>
        <dbReference type="Proteomes" id="UP001595476"/>
    </source>
</evidence>
<dbReference type="Gene3D" id="1.25.40.10">
    <property type="entry name" value="Tetratricopeptide repeat domain"/>
    <property type="match status" value="5"/>
</dbReference>
<dbReference type="Proteomes" id="UP001595476">
    <property type="component" value="Unassembled WGS sequence"/>
</dbReference>
<dbReference type="EMBL" id="JBHRSZ010000004">
    <property type="protein sequence ID" value="MFC3151113.1"/>
    <property type="molecule type" value="Genomic_DNA"/>
</dbReference>
<evidence type="ECO:0000256" key="2">
    <source>
        <dbReference type="SAM" id="SignalP"/>
    </source>
</evidence>
<dbReference type="SMART" id="SM00028">
    <property type="entry name" value="TPR"/>
    <property type="match status" value="6"/>
</dbReference>
<feature type="signal peptide" evidence="2">
    <location>
        <begin position="1"/>
        <end position="19"/>
    </location>
</feature>
<dbReference type="Pfam" id="PF13174">
    <property type="entry name" value="TPR_6"/>
    <property type="match status" value="1"/>
</dbReference>
<evidence type="ECO:0000256" key="1">
    <source>
        <dbReference type="PROSITE-ProRule" id="PRU00339"/>
    </source>
</evidence>
<reference evidence="4" key="1">
    <citation type="journal article" date="2019" name="Int. J. Syst. Evol. Microbiol.">
        <title>The Global Catalogue of Microorganisms (GCM) 10K type strain sequencing project: providing services to taxonomists for standard genome sequencing and annotation.</title>
        <authorList>
            <consortium name="The Broad Institute Genomics Platform"/>
            <consortium name="The Broad Institute Genome Sequencing Center for Infectious Disease"/>
            <person name="Wu L."/>
            <person name="Ma J."/>
        </authorList>
    </citation>
    <scope>NUCLEOTIDE SEQUENCE [LARGE SCALE GENOMIC DNA]</scope>
    <source>
        <strain evidence="4">KCTC 52438</strain>
    </source>
</reference>
<accession>A0ABV7HB13</accession>
<dbReference type="PROSITE" id="PS50005">
    <property type="entry name" value="TPR"/>
    <property type="match status" value="1"/>
</dbReference>
<keyword evidence="2" id="KW-0732">Signal</keyword>
<protein>
    <submittedName>
        <fullName evidence="3">Tetratricopeptide repeat protein</fullName>
    </submittedName>
</protein>
<gene>
    <name evidence="3" type="ORF">ACFOEK_08740</name>
</gene>
<proteinExistence type="predicted"/>